<feature type="transmembrane region" description="Helical" evidence="1">
    <location>
        <begin position="562"/>
        <end position="578"/>
    </location>
</feature>
<feature type="transmembrane region" description="Helical" evidence="1">
    <location>
        <begin position="620"/>
        <end position="641"/>
    </location>
</feature>
<dbReference type="InterPro" id="IPR052724">
    <property type="entry name" value="GT117_domain-containing"/>
</dbReference>
<dbReference type="InterPro" id="IPR021280">
    <property type="entry name" value="TMEM260-like"/>
</dbReference>
<evidence type="ECO:0000313" key="3">
    <source>
        <dbReference type="Proteomes" id="UP000019131"/>
    </source>
</evidence>
<dbReference type="Proteomes" id="UP000019131">
    <property type="component" value="Unassembled WGS sequence"/>
</dbReference>
<protein>
    <submittedName>
        <fullName evidence="2">Membrane protein</fullName>
    </submittedName>
</protein>
<sequence length="1051" mass="119525">MGWLTFIIAATVYCLTIEPTASFWDCPEFITTGYKLEVGHPPGAPFFMLMANLFTQFASDVTTVAKMVNYMSALMSGACILFLFWSITHLVRKLVVSDENNITKGQLITIMGSGLVGALVYTFSDTFWFSAVEGEVYAFSSLFTAVVFWLILKWEDVADQPHSDRWIILIAYLTGLSIGVHLLNLLCLPAIVLVYYYKKTPNATAKGSLLALLGSGILVAAVLYGIVPGIVKVGGWFELLFVNSLGMSFNTGVVVYIIVLAASLIWGIYESYNEKSKLRMAVSFVVTIALLGIPFYGHGVSSILIGIVVIAALAIYLAPQVQEKIKEKWRISARTMNTALLCTMMIVIGYSSYALIVIRSTANTPMDQNSPEDIFTLGEYLGREQYGTRPLFYGPAFSSKVALDVKDGYCVPRQTETGSKYIRKEKKSADEKDEYIELPGRIEYTYAQNMLFPRMYSASHAPLYKQWVDVKGNDVPYDQCGEMVTVNVPTQWENIKFFFSYQLNFMYWRYFMWNFAGRQNDIQGSGEIEHGNWITGISFIDNALVGNQNLLPQDLKTNKGHNVFYCLPLLLGLVGLFWQAYHSQRGIQQFWVVFFLFFMTGIAIVLYLNQTPAQPRERDYAYAGSFYAFAIWIGMGVAGVIRLLQDYAKMKELPAAALASVVCLLVPIQMAGQTWDDHDRSGRYVARDFGQNYLMTLQEKGNPVIFTNGDNDTFPLWYNQETEGFRTDTRTCNLSYLQTDWYIDQMKRPAYDSPSLPITWDRWEYVEGQNEYVSIRPEVRKSIDDMYAEADSAAENGDPKLLENLKQQFGDNPYELKNILKYWVRSDKEGLRVIPTDSLVMKIDKEAVRRSGMKIPDALGDSIPEYMTILLRDANGKPKRALYKSELMMLEMLANANWERPFYMAITVGSENQLGMENHFIQEGLAYRFTPFDTNKLNSKIDSEKMYDNLMNKFKFGGIDKPGIYIDENVMRMCYTHRRIFTQLVGQLIREGKKDKALAALDYAEKMIPSTNVPYDWANGSFQMAEATTSSARKKKRIKLSMRWPTNHWNT</sequence>
<keyword evidence="3" id="KW-1185">Reference proteome</keyword>
<dbReference type="AlphaFoldDB" id="W4UZD0"/>
<feature type="transmembrane region" description="Helical" evidence="1">
    <location>
        <begin position="67"/>
        <end position="87"/>
    </location>
</feature>
<dbReference type="PANTHER" id="PTHR16214:SF3">
    <property type="entry name" value="TRANSMEMBRANE PROTEIN 260"/>
    <property type="match status" value="1"/>
</dbReference>
<dbReference type="EMBL" id="BAIV01000038">
    <property type="protein sequence ID" value="GAE86192.1"/>
    <property type="molecule type" value="Genomic_DNA"/>
</dbReference>
<gene>
    <name evidence="2" type="ORF">JCM10512_4686</name>
</gene>
<proteinExistence type="predicted"/>
<comment type="caution">
    <text evidence="2">The sequence shown here is derived from an EMBL/GenBank/DDBJ whole genome shotgun (WGS) entry which is preliminary data.</text>
</comment>
<feature type="transmembrane region" description="Helical" evidence="1">
    <location>
        <begin position="247"/>
        <end position="266"/>
    </location>
</feature>
<feature type="transmembrane region" description="Helical" evidence="1">
    <location>
        <begin position="590"/>
        <end position="608"/>
    </location>
</feature>
<evidence type="ECO:0000256" key="1">
    <source>
        <dbReference type="SAM" id="Phobius"/>
    </source>
</evidence>
<name>W4UZD0_9BACE</name>
<feature type="transmembrane region" description="Helical" evidence="1">
    <location>
        <begin position="107"/>
        <end position="124"/>
    </location>
</feature>
<dbReference type="Pfam" id="PF11028">
    <property type="entry name" value="TMEM260-like"/>
    <property type="match status" value="1"/>
</dbReference>
<feature type="transmembrane region" description="Helical" evidence="1">
    <location>
        <begin position="136"/>
        <end position="154"/>
    </location>
</feature>
<evidence type="ECO:0000313" key="2">
    <source>
        <dbReference type="EMBL" id="GAE86192.1"/>
    </source>
</evidence>
<dbReference type="PANTHER" id="PTHR16214">
    <property type="entry name" value="TRANSMEMBRANE PROTEIN 260"/>
    <property type="match status" value="1"/>
</dbReference>
<keyword evidence="1" id="KW-0472">Membrane</keyword>
<feature type="transmembrane region" description="Helical" evidence="1">
    <location>
        <begin position="166"/>
        <end position="197"/>
    </location>
</feature>
<keyword evidence="1" id="KW-0812">Transmembrane</keyword>
<organism evidence="2 3">
    <name type="scientific">Bacteroides reticulotermitis JCM 10512</name>
    <dbReference type="NCBI Taxonomy" id="1445607"/>
    <lineage>
        <taxon>Bacteria</taxon>
        <taxon>Pseudomonadati</taxon>
        <taxon>Bacteroidota</taxon>
        <taxon>Bacteroidia</taxon>
        <taxon>Bacteroidales</taxon>
        <taxon>Bacteroidaceae</taxon>
        <taxon>Bacteroides</taxon>
    </lineage>
</organism>
<accession>W4UZD0</accession>
<feature type="transmembrane region" description="Helical" evidence="1">
    <location>
        <begin position="39"/>
        <end position="55"/>
    </location>
</feature>
<feature type="transmembrane region" description="Helical" evidence="1">
    <location>
        <begin position="278"/>
        <end position="296"/>
    </location>
</feature>
<feature type="transmembrane region" description="Helical" evidence="1">
    <location>
        <begin position="339"/>
        <end position="358"/>
    </location>
</feature>
<dbReference type="STRING" id="1445607.JCM10512_4686"/>
<keyword evidence="1" id="KW-1133">Transmembrane helix</keyword>
<feature type="transmembrane region" description="Helical" evidence="1">
    <location>
        <begin position="209"/>
        <end position="227"/>
    </location>
</feature>
<reference evidence="2 3" key="1">
    <citation type="journal article" date="2014" name="Genome Announc.">
        <title>Draft Genome Sequence of Bacteroides reticulotermitis Strain JCM 10512T, Isolated from the Gut of a Termite.</title>
        <authorList>
            <person name="Yuki M."/>
            <person name="Oshima K."/>
            <person name="Suda W."/>
            <person name="Sakamoto M."/>
            <person name="Iida T."/>
            <person name="Hattori M."/>
            <person name="Ohkuma M."/>
        </authorList>
    </citation>
    <scope>NUCLEOTIDE SEQUENCE [LARGE SCALE GENOMIC DNA]</scope>
    <source>
        <strain evidence="2 3">JCM 10512</strain>
    </source>
</reference>